<feature type="domain" description="DUF6933" evidence="1">
    <location>
        <begin position="4"/>
        <end position="159"/>
    </location>
</feature>
<dbReference type="InterPro" id="IPR053864">
    <property type="entry name" value="DUF6933"/>
</dbReference>
<proteinExistence type="predicted"/>
<comment type="caution">
    <text evidence="2">The sequence shown here is derived from an EMBL/GenBank/DDBJ whole genome shotgun (WGS) entry which is preliminary data.</text>
</comment>
<evidence type="ECO:0000313" key="2">
    <source>
        <dbReference type="EMBL" id="OBY65738.1"/>
    </source>
</evidence>
<reference evidence="3" key="1">
    <citation type="submission" date="2016-02" db="EMBL/GenBank/DDBJ databases">
        <title>Paenibacillus sp. LPB0068, isolated from Crassostrea gigas.</title>
        <authorList>
            <person name="Shin S.-K."/>
            <person name="Yi H."/>
        </authorList>
    </citation>
    <scope>NUCLEOTIDE SEQUENCE [LARGE SCALE GENOMIC DNA]</scope>
    <source>
        <strain evidence="3">KCTC 23969</strain>
    </source>
</reference>
<protein>
    <recommendedName>
        <fullName evidence="1">DUF6933 domain-containing protein</fullName>
    </recommendedName>
</protein>
<dbReference type="AlphaFoldDB" id="A0A1B8U1J3"/>
<name>A0A1B8U1J3_9FLAO</name>
<dbReference type="RefSeq" id="WP_068359927.1">
    <property type="nucleotide sequence ID" value="NZ_CP019337.1"/>
</dbReference>
<dbReference type="Pfam" id="PF22016">
    <property type="entry name" value="DUF6933"/>
    <property type="match status" value="1"/>
</dbReference>
<evidence type="ECO:0000259" key="1">
    <source>
        <dbReference type="Pfam" id="PF22016"/>
    </source>
</evidence>
<sequence>MTEIFTTKKLEKLIIKRIEDKTLAVDNIFGKWNASVLYIAKKKCLIFVNSKSLYSVIIPRFSTTELDKIHLLFLENFYAQLDFEKIKADAEFIVDNIGELKFYSTDNDKKMTGIINYNISKIDYLKYEYKIFNSSVIRELTKKLNLTPFKQLNWSNPKEKMNEIIEKARQTR</sequence>
<dbReference type="Proteomes" id="UP000092612">
    <property type="component" value="Unassembled WGS sequence"/>
</dbReference>
<keyword evidence="3" id="KW-1185">Reference proteome</keyword>
<evidence type="ECO:0000313" key="3">
    <source>
        <dbReference type="Proteomes" id="UP000092612"/>
    </source>
</evidence>
<organism evidence="2 3">
    <name type="scientific">Polaribacter reichenbachii</name>
    <dbReference type="NCBI Taxonomy" id="996801"/>
    <lineage>
        <taxon>Bacteria</taxon>
        <taxon>Pseudomonadati</taxon>
        <taxon>Bacteroidota</taxon>
        <taxon>Flavobacteriia</taxon>
        <taxon>Flavobacteriales</taxon>
        <taxon>Flavobacteriaceae</taxon>
    </lineage>
</organism>
<accession>A0A1B8U1J3</accession>
<dbReference type="EMBL" id="LSFL01000029">
    <property type="protein sequence ID" value="OBY65738.1"/>
    <property type="molecule type" value="Genomic_DNA"/>
</dbReference>
<dbReference type="KEGG" id="prn:BW723_13830"/>
<gene>
    <name evidence="2" type="ORF">LPB301_07950</name>
</gene>
<dbReference type="OrthoDB" id="822841at2"/>